<accession>A0A142BPX5</accession>
<proteinExistence type="predicted"/>
<protein>
    <submittedName>
        <fullName evidence="1">Uncharacterized protein</fullName>
    </submittedName>
</protein>
<reference evidence="1" key="1">
    <citation type="submission" date="2015-11" db="EMBL/GenBank/DDBJ databases">
        <title>Molecular characterization of pSinB plasmid of arsenite oxidizing, metalotolerant Sinorhizobium sp. M14 - insight into the heavy metal resistome of sinorhizobial extrachromosomal replicons.</title>
        <authorList>
            <person name="Romaniuk K."/>
            <person name="Decewicz P."/>
            <person name="Mielnicki S."/>
            <person name="Sklodowska A."/>
            <person name="Dziewit L."/>
            <person name="Drewniak L."/>
        </authorList>
    </citation>
    <scope>NUCLEOTIDE SEQUENCE</scope>
    <source>
        <strain evidence="1">M14</strain>
        <plasmid evidence="1">pSinB</plasmid>
    </source>
</reference>
<dbReference type="AlphaFoldDB" id="A0A142BPX5"/>
<geneLocation type="plasmid" evidence="1">
    <name>pSinB</name>
</geneLocation>
<sequence>MPVSGFKHEAWPRCVSGAGSHSVPVRAGPDELVSVFAIDFRQRRVDRSRETRVVELDREVVAVLFGALLPGGAQFNGARKDAELRALVRGVLDAGDTGLDVEGEGAD</sequence>
<keyword evidence="1" id="KW-0614">Plasmid</keyword>
<evidence type="ECO:0000313" key="1">
    <source>
        <dbReference type="EMBL" id="AMP35133.1"/>
    </source>
</evidence>
<organism evidence="1">
    <name type="scientific">Sinorhizobium sp. M14</name>
    <dbReference type="NCBI Taxonomy" id="430451"/>
    <lineage>
        <taxon>Bacteria</taxon>
        <taxon>Pseudomonadati</taxon>
        <taxon>Pseudomonadota</taxon>
        <taxon>Alphaproteobacteria</taxon>
        <taxon>Hyphomicrobiales</taxon>
        <taxon>Rhizobiaceae</taxon>
        <taxon>Sinorhizobium/Ensifer group</taxon>
        <taxon>Sinorhizobium</taxon>
    </lineage>
</organism>
<name>A0A142BPX5_9HYPH</name>
<gene>
    <name evidence="1" type="ORF">pSinB_274</name>
</gene>
<dbReference type="EMBL" id="KU140623">
    <property type="protein sequence ID" value="AMP35133.1"/>
    <property type="molecule type" value="Genomic_DNA"/>
</dbReference>